<dbReference type="GO" id="GO:0009737">
    <property type="term" value="P:response to abscisic acid"/>
    <property type="evidence" value="ECO:0007669"/>
    <property type="project" value="TreeGrafter"/>
</dbReference>
<comment type="similarity">
    <text evidence="1 2">Belongs to the plant dehydrin family.</text>
</comment>
<feature type="region of interest" description="Disordered" evidence="3">
    <location>
        <begin position="62"/>
        <end position="152"/>
    </location>
</feature>
<name>A0AAV8TY32_9ROSI</name>
<comment type="caution">
    <text evidence="4">The sequence shown here is derived from an EMBL/GenBank/DDBJ whole genome shotgun (WGS) entry which is preliminary data.</text>
</comment>
<dbReference type="Proteomes" id="UP001159364">
    <property type="component" value="Linkage Group LG03"/>
</dbReference>
<proteinExistence type="inferred from homology"/>
<evidence type="ECO:0000256" key="2">
    <source>
        <dbReference type="RuleBase" id="RU003995"/>
    </source>
</evidence>
<reference evidence="4 5" key="1">
    <citation type="submission" date="2021-09" db="EMBL/GenBank/DDBJ databases">
        <title>Genomic insights and catalytic innovation underlie evolution of tropane alkaloids biosynthesis.</title>
        <authorList>
            <person name="Wang Y.-J."/>
            <person name="Tian T."/>
            <person name="Huang J.-P."/>
            <person name="Huang S.-X."/>
        </authorList>
    </citation>
    <scope>NUCLEOTIDE SEQUENCE [LARGE SCALE GENOMIC DNA]</scope>
    <source>
        <strain evidence="4">KIB-2018</strain>
        <tissue evidence="4">Leaf</tissue>
    </source>
</reference>
<dbReference type="GO" id="GO:0009631">
    <property type="term" value="P:cold acclimation"/>
    <property type="evidence" value="ECO:0007669"/>
    <property type="project" value="TreeGrafter"/>
</dbReference>
<keyword evidence="5" id="KW-1185">Reference proteome</keyword>
<evidence type="ECO:0000313" key="4">
    <source>
        <dbReference type="EMBL" id="KAJ8770760.1"/>
    </source>
</evidence>
<feature type="compositionally biased region" description="Basic and acidic residues" evidence="3">
    <location>
        <begin position="128"/>
        <end position="152"/>
    </location>
</feature>
<dbReference type="EMBL" id="JAIWQS010000003">
    <property type="protein sequence ID" value="KAJ8770760.1"/>
    <property type="molecule type" value="Genomic_DNA"/>
</dbReference>
<gene>
    <name evidence="4" type="ORF">K2173_021407</name>
</gene>
<dbReference type="PROSITE" id="PS00315">
    <property type="entry name" value="DEHYDRIN_1"/>
    <property type="match status" value="1"/>
</dbReference>
<protein>
    <recommendedName>
        <fullName evidence="6">Dehydrin</fullName>
    </recommendedName>
</protein>
<dbReference type="PANTHER" id="PTHR33346">
    <property type="entry name" value="DEHYDRIN XERO 2-RELATED"/>
    <property type="match status" value="1"/>
</dbReference>
<dbReference type="AlphaFoldDB" id="A0AAV8TY32"/>
<evidence type="ECO:0000256" key="3">
    <source>
        <dbReference type="SAM" id="MobiDB-lite"/>
    </source>
</evidence>
<organism evidence="4 5">
    <name type="scientific">Erythroxylum novogranatense</name>
    <dbReference type="NCBI Taxonomy" id="1862640"/>
    <lineage>
        <taxon>Eukaryota</taxon>
        <taxon>Viridiplantae</taxon>
        <taxon>Streptophyta</taxon>
        <taxon>Embryophyta</taxon>
        <taxon>Tracheophyta</taxon>
        <taxon>Spermatophyta</taxon>
        <taxon>Magnoliopsida</taxon>
        <taxon>eudicotyledons</taxon>
        <taxon>Gunneridae</taxon>
        <taxon>Pentapetalae</taxon>
        <taxon>rosids</taxon>
        <taxon>fabids</taxon>
        <taxon>Malpighiales</taxon>
        <taxon>Erythroxylaceae</taxon>
        <taxon>Erythroxylum</taxon>
    </lineage>
</organism>
<feature type="compositionally biased region" description="Basic and acidic residues" evidence="3">
    <location>
        <begin position="100"/>
        <end position="116"/>
    </location>
</feature>
<evidence type="ECO:0000313" key="5">
    <source>
        <dbReference type="Proteomes" id="UP001159364"/>
    </source>
</evidence>
<dbReference type="GO" id="GO:0005829">
    <property type="term" value="C:cytosol"/>
    <property type="evidence" value="ECO:0007669"/>
    <property type="project" value="TreeGrafter"/>
</dbReference>
<dbReference type="InterPro" id="IPR000167">
    <property type="entry name" value="Dehydrin"/>
</dbReference>
<evidence type="ECO:0000256" key="1">
    <source>
        <dbReference type="ARBA" id="ARBA00008403"/>
    </source>
</evidence>
<dbReference type="PROSITE" id="PS00823">
    <property type="entry name" value="DEHYDRIN_2"/>
    <property type="match status" value="1"/>
</dbReference>
<evidence type="ECO:0008006" key="6">
    <source>
        <dbReference type="Google" id="ProtNLM"/>
    </source>
</evidence>
<dbReference type="InterPro" id="IPR030513">
    <property type="entry name" value="Dehydrin_CS"/>
</dbReference>
<feature type="region of interest" description="Disordered" evidence="3">
    <location>
        <begin position="1"/>
        <end position="49"/>
    </location>
</feature>
<dbReference type="GO" id="GO:0009414">
    <property type="term" value="P:response to water deprivation"/>
    <property type="evidence" value="ECO:0007669"/>
    <property type="project" value="UniProtKB-ARBA"/>
</dbReference>
<dbReference type="PANTHER" id="PTHR33346:SF42">
    <property type="entry name" value="DEHYDRIN XERO 1"/>
    <property type="match status" value="1"/>
</dbReference>
<feature type="compositionally biased region" description="Polar residues" evidence="3">
    <location>
        <begin position="1"/>
        <end position="10"/>
    </location>
</feature>
<feature type="compositionally biased region" description="Polar residues" evidence="3">
    <location>
        <begin position="117"/>
        <end position="127"/>
    </location>
</feature>
<accession>A0AAV8TY32</accession>
<sequence length="152" mass="16552">MSHYQNQHPARQTDEYGKPVSVTRLTTDAYDEYGHPIPRPDTTGTYGTAGIYGKAAAATGTDIGKEHHGVSGKLHRSGSSSSSSSSEEDGQGGRRKKGLKEKIKDKMPGHHKDEHATSTTIPGGYSSTEDHHEKKGIMEKIKEKLPGHHEHK</sequence>
<dbReference type="Pfam" id="PF00257">
    <property type="entry name" value="Dehydrin"/>
    <property type="match status" value="1"/>
</dbReference>